<protein>
    <submittedName>
        <fullName evidence="2">Uncharacterized protein</fullName>
    </submittedName>
</protein>
<gene>
    <name evidence="2" type="ORF">S7711_10872</name>
</gene>
<dbReference type="HOGENOM" id="CLU_924936_0_0_1"/>
<evidence type="ECO:0000313" key="3">
    <source>
        <dbReference type="Proteomes" id="UP000028045"/>
    </source>
</evidence>
<dbReference type="EMBL" id="KL647944">
    <property type="protein sequence ID" value="KEY72986.1"/>
    <property type="molecule type" value="Genomic_DNA"/>
</dbReference>
<proteinExistence type="predicted"/>
<dbReference type="AlphaFoldDB" id="A0A084B607"/>
<evidence type="ECO:0000313" key="2">
    <source>
        <dbReference type="EMBL" id="KEY72986.1"/>
    </source>
</evidence>
<name>A0A084B607_STACB</name>
<evidence type="ECO:0000256" key="1">
    <source>
        <dbReference type="SAM" id="MobiDB-lite"/>
    </source>
</evidence>
<accession>A0A084B607</accession>
<keyword evidence="3" id="KW-1185">Reference proteome</keyword>
<sequence>MEPDTTSLDDESVTGHEARDTLAASSDEKHLSNLSHESTGDVVHRMRLDAEYPTTTVEFVANSPYPTLALLLHASASDPPDESILNEVEMETRHRITRDEVMAKCFPTLEAYINHPTPTEAGWARLESLFFGENVQNLRVLSPPHRRMIRLADHEGGTEEQLNQVLQLDGTDEKVYEWTTKKMQNIPGCSAENEAVHFPGRLNAIADILGDTAIGHIVRRVSADFRVFLAFHRTMKKTYEAEIEKLSANAGARTEAETADRIAALVEKRRDERWAAEEPIGPSKSVEGLRSHCIPLKRAADEQGQAVVNQFSIVNKSALMK</sequence>
<feature type="region of interest" description="Disordered" evidence="1">
    <location>
        <begin position="1"/>
        <end position="39"/>
    </location>
</feature>
<reference evidence="2 3" key="1">
    <citation type="journal article" date="2014" name="BMC Genomics">
        <title>Comparative genome sequencing reveals chemotype-specific gene clusters in the toxigenic black mold Stachybotrys.</title>
        <authorList>
            <person name="Semeiks J."/>
            <person name="Borek D."/>
            <person name="Otwinowski Z."/>
            <person name="Grishin N.V."/>
        </authorList>
    </citation>
    <scope>NUCLEOTIDE SEQUENCE [LARGE SCALE GENOMIC DNA]</scope>
    <source>
        <strain evidence="3">CBS 109288 / IBT 7711</strain>
    </source>
</reference>
<feature type="compositionally biased region" description="Basic and acidic residues" evidence="1">
    <location>
        <begin position="13"/>
        <end position="31"/>
    </location>
</feature>
<dbReference type="Proteomes" id="UP000028045">
    <property type="component" value="Unassembled WGS sequence"/>
</dbReference>
<feature type="compositionally biased region" description="Acidic residues" evidence="1">
    <location>
        <begin position="1"/>
        <end position="12"/>
    </location>
</feature>
<organism evidence="2 3">
    <name type="scientific">Stachybotrys chartarum (strain CBS 109288 / IBT 7711)</name>
    <name type="common">Toxic black mold</name>
    <name type="synonym">Stilbospora chartarum</name>
    <dbReference type="NCBI Taxonomy" id="1280523"/>
    <lineage>
        <taxon>Eukaryota</taxon>
        <taxon>Fungi</taxon>
        <taxon>Dikarya</taxon>
        <taxon>Ascomycota</taxon>
        <taxon>Pezizomycotina</taxon>
        <taxon>Sordariomycetes</taxon>
        <taxon>Hypocreomycetidae</taxon>
        <taxon>Hypocreales</taxon>
        <taxon>Stachybotryaceae</taxon>
        <taxon>Stachybotrys</taxon>
    </lineage>
</organism>